<evidence type="ECO:0000256" key="7">
    <source>
        <dbReference type="ARBA" id="ARBA00023224"/>
    </source>
</evidence>
<gene>
    <name evidence="11" type="primary">LOC101860869</name>
</gene>
<dbReference type="GeneID" id="101860869"/>
<dbReference type="Pfam" id="PF00001">
    <property type="entry name" value="7tm_1"/>
    <property type="match status" value="1"/>
</dbReference>
<evidence type="ECO:0000259" key="9">
    <source>
        <dbReference type="PROSITE" id="PS50262"/>
    </source>
</evidence>
<dbReference type="Proteomes" id="UP000694888">
    <property type="component" value="Unplaced"/>
</dbReference>
<dbReference type="PANTHER" id="PTHR24243:SF208">
    <property type="entry name" value="PYROKININ-1 RECEPTOR"/>
    <property type="match status" value="1"/>
</dbReference>
<feature type="transmembrane region" description="Helical" evidence="8">
    <location>
        <begin position="149"/>
        <end position="171"/>
    </location>
</feature>
<feature type="transmembrane region" description="Helical" evidence="8">
    <location>
        <begin position="261"/>
        <end position="283"/>
    </location>
</feature>
<evidence type="ECO:0000256" key="1">
    <source>
        <dbReference type="ARBA" id="ARBA00004141"/>
    </source>
</evidence>
<keyword evidence="2 8" id="KW-0812">Transmembrane</keyword>
<evidence type="ECO:0000313" key="11">
    <source>
        <dbReference type="RefSeq" id="XP_005090526.1"/>
    </source>
</evidence>
<evidence type="ECO:0000256" key="5">
    <source>
        <dbReference type="ARBA" id="ARBA00023136"/>
    </source>
</evidence>
<dbReference type="InterPro" id="IPR000276">
    <property type="entry name" value="GPCR_Rhodpsn"/>
</dbReference>
<keyword evidence="4" id="KW-0297">G-protein coupled receptor</keyword>
<evidence type="ECO:0000256" key="3">
    <source>
        <dbReference type="ARBA" id="ARBA00022989"/>
    </source>
</evidence>
<evidence type="ECO:0000256" key="8">
    <source>
        <dbReference type="SAM" id="Phobius"/>
    </source>
</evidence>
<keyword evidence="6 11" id="KW-0675">Receptor</keyword>
<keyword evidence="10" id="KW-1185">Reference proteome</keyword>
<keyword evidence="7" id="KW-0807">Transducer</keyword>
<feature type="transmembrane region" description="Helical" evidence="8">
    <location>
        <begin position="64"/>
        <end position="83"/>
    </location>
</feature>
<feature type="transmembrane region" description="Helical" evidence="8">
    <location>
        <begin position="200"/>
        <end position="228"/>
    </location>
</feature>
<comment type="subcellular location">
    <subcellularLocation>
        <location evidence="1">Membrane</location>
        <topology evidence="1">Multi-pass membrane protein</topology>
    </subcellularLocation>
</comment>
<dbReference type="PANTHER" id="PTHR24243">
    <property type="entry name" value="G-PROTEIN COUPLED RECEPTOR"/>
    <property type="match status" value="1"/>
</dbReference>
<organism evidence="10 11">
    <name type="scientific">Aplysia californica</name>
    <name type="common">California sea hare</name>
    <dbReference type="NCBI Taxonomy" id="6500"/>
    <lineage>
        <taxon>Eukaryota</taxon>
        <taxon>Metazoa</taxon>
        <taxon>Spiralia</taxon>
        <taxon>Lophotrochozoa</taxon>
        <taxon>Mollusca</taxon>
        <taxon>Gastropoda</taxon>
        <taxon>Heterobranchia</taxon>
        <taxon>Euthyneura</taxon>
        <taxon>Tectipleura</taxon>
        <taxon>Aplysiida</taxon>
        <taxon>Aplysioidea</taxon>
        <taxon>Aplysiidae</taxon>
        <taxon>Aplysia</taxon>
    </lineage>
</organism>
<keyword evidence="5 8" id="KW-0472">Membrane</keyword>
<feature type="transmembrane region" description="Helical" evidence="8">
    <location>
        <begin position="295"/>
        <end position="322"/>
    </location>
</feature>
<dbReference type="PRINTS" id="PR00237">
    <property type="entry name" value="GPCRRHODOPSN"/>
</dbReference>
<reference evidence="11" key="1">
    <citation type="submission" date="2025-08" db="UniProtKB">
        <authorList>
            <consortium name="RefSeq"/>
        </authorList>
    </citation>
    <scope>IDENTIFICATION</scope>
</reference>
<keyword evidence="3 8" id="KW-1133">Transmembrane helix</keyword>
<feature type="domain" description="G-protein coupled receptors family 1 profile" evidence="9">
    <location>
        <begin position="45"/>
        <end position="321"/>
    </location>
</feature>
<dbReference type="SUPFAM" id="SSF81321">
    <property type="entry name" value="Family A G protein-coupled receptor-like"/>
    <property type="match status" value="1"/>
</dbReference>
<evidence type="ECO:0000256" key="4">
    <source>
        <dbReference type="ARBA" id="ARBA00023040"/>
    </source>
</evidence>
<feature type="transmembrane region" description="Helical" evidence="8">
    <location>
        <begin position="103"/>
        <end position="128"/>
    </location>
</feature>
<dbReference type="PROSITE" id="PS50262">
    <property type="entry name" value="G_PROTEIN_RECEP_F1_2"/>
    <property type="match status" value="1"/>
</dbReference>
<dbReference type="InterPro" id="IPR017452">
    <property type="entry name" value="GPCR_Rhodpsn_7TM"/>
</dbReference>
<sequence>MDNSSTSLLKVAQTSGLLSERITSMLLVLNWSVLSATIAVFGIAANIINIIVFIKMGVRESVNLSLLCLSLSDLGSLVVLAWISVMSNPLFTSLDLPFIPTDMIMFSGSWIWICFVRPAGVITAFVTMERCLCIITPLRVHRIFTPKKTAICLAAAFFLVLLSLLPVHAYVNFSPIFDVRKNKTLLGIVYLDNADAIEQFVMITGVIVTAGSVLCVSVFSAVLIHALIQRRRKWKCSKNRGTSQTPENTRTQSKDVQVAKMILLVAAVFLITFMPNGAMFLAIELVHEFFPGRAYYNLFNVCISSSQVLQGINSSINILLYIKMGSKFRRTARALFLSPKRTQPNLY</sequence>
<feature type="transmembrane region" description="Helical" evidence="8">
    <location>
        <begin position="28"/>
        <end position="52"/>
    </location>
</feature>
<proteinExistence type="predicted"/>
<dbReference type="Gene3D" id="1.20.1070.10">
    <property type="entry name" value="Rhodopsin 7-helix transmembrane proteins"/>
    <property type="match status" value="1"/>
</dbReference>
<protein>
    <submittedName>
        <fullName evidence="11">G-protein coupled receptor F59B2.13</fullName>
    </submittedName>
</protein>
<evidence type="ECO:0000256" key="6">
    <source>
        <dbReference type="ARBA" id="ARBA00023170"/>
    </source>
</evidence>
<dbReference type="RefSeq" id="XP_005090526.1">
    <property type="nucleotide sequence ID" value="XM_005090469.3"/>
</dbReference>
<name>A0ABM0JCH3_APLCA</name>
<accession>A0ABM0JCH3</accession>
<evidence type="ECO:0000256" key="2">
    <source>
        <dbReference type="ARBA" id="ARBA00022692"/>
    </source>
</evidence>
<evidence type="ECO:0000313" key="10">
    <source>
        <dbReference type="Proteomes" id="UP000694888"/>
    </source>
</evidence>